<comment type="caution">
    <text evidence="7">The sequence shown here is derived from an EMBL/GenBank/DDBJ whole genome shotgun (WGS) entry which is preliminary data.</text>
</comment>
<accession>A0A0S7XSB5</accession>
<feature type="non-terminal residue" evidence="7">
    <location>
        <position position="1"/>
    </location>
</feature>
<dbReference type="GO" id="GO:0016301">
    <property type="term" value="F:kinase activity"/>
    <property type="evidence" value="ECO:0007669"/>
    <property type="project" value="UniProtKB-KW"/>
</dbReference>
<dbReference type="Gene3D" id="3.40.1190.20">
    <property type="match status" value="1"/>
</dbReference>
<keyword evidence="4" id="KW-0520">NAD</keyword>
<dbReference type="GO" id="GO:0110051">
    <property type="term" value="P:metabolite repair"/>
    <property type="evidence" value="ECO:0007669"/>
    <property type="project" value="TreeGrafter"/>
</dbReference>
<dbReference type="SUPFAM" id="SSF53613">
    <property type="entry name" value="Ribokinase-like"/>
    <property type="match status" value="1"/>
</dbReference>
<keyword evidence="7" id="KW-0418">Kinase</keyword>
<keyword evidence="3" id="KW-0521">NADP</keyword>
<sequence>DPSGKAFTNPTGNPGMASGGVGDVLTGMIAGFIAQRIDPWEASLLAVYLHGLAGDLAAREKGEYGMIATDLVEKIPHAIQRIY</sequence>
<dbReference type="AlphaFoldDB" id="A0A0S7XSB5"/>
<evidence type="ECO:0000256" key="2">
    <source>
        <dbReference type="ARBA" id="ARBA00022840"/>
    </source>
</evidence>
<dbReference type="InterPro" id="IPR029056">
    <property type="entry name" value="Ribokinase-like"/>
</dbReference>
<protein>
    <submittedName>
        <fullName evidence="7">Carbohydrate kinase-like protein</fullName>
    </submittedName>
</protein>
<evidence type="ECO:0000313" key="7">
    <source>
        <dbReference type="EMBL" id="KPJ65083.1"/>
    </source>
</evidence>
<keyword evidence="1" id="KW-0547">Nucleotide-binding</keyword>
<dbReference type="PANTHER" id="PTHR12592:SF0">
    <property type="entry name" value="ATP-DEPENDENT (S)-NAD(P)H-HYDRATE DEHYDRATASE"/>
    <property type="match status" value="1"/>
</dbReference>
<dbReference type="PROSITE" id="PS51383">
    <property type="entry name" value="YJEF_C_3"/>
    <property type="match status" value="1"/>
</dbReference>
<dbReference type="Pfam" id="PF01256">
    <property type="entry name" value="Carb_kinase"/>
    <property type="match status" value="1"/>
</dbReference>
<dbReference type="PROSITE" id="PS01050">
    <property type="entry name" value="YJEF_C_2"/>
    <property type="match status" value="1"/>
</dbReference>
<keyword evidence="2" id="KW-0067">ATP-binding</keyword>
<organism evidence="7 8">
    <name type="scientific">candidate division WOR-1 bacterium DG_54_3</name>
    <dbReference type="NCBI Taxonomy" id="1703775"/>
    <lineage>
        <taxon>Bacteria</taxon>
        <taxon>Bacillati</taxon>
        <taxon>Saganbacteria</taxon>
    </lineage>
</organism>
<evidence type="ECO:0000256" key="1">
    <source>
        <dbReference type="ARBA" id="ARBA00022741"/>
    </source>
</evidence>
<keyword evidence="5" id="KW-0456">Lyase</keyword>
<gene>
    <name evidence="7" type="ORF">AMJ44_11105</name>
</gene>
<dbReference type="GO" id="GO:0052856">
    <property type="term" value="F:NAD(P)HX epimerase activity"/>
    <property type="evidence" value="ECO:0007669"/>
    <property type="project" value="TreeGrafter"/>
</dbReference>
<evidence type="ECO:0000259" key="6">
    <source>
        <dbReference type="PROSITE" id="PS51383"/>
    </source>
</evidence>
<dbReference type="InterPro" id="IPR000631">
    <property type="entry name" value="CARKD"/>
</dbReference>
<evidence type="ECO:0000313" key="8">
    <source>
        <dbReference type="Proteomes" id="UP000051861"/>
    </source>
</evidence>
<dbReference type="PATRIC" id="fig|1703775.3.peg.1127"/>
<keyword evidence="7" id="KW-0808">Transferase</keyword>
<dbReference type="Proteomes" id="UP000051861">
    <property type="component" value="Unassembled WGS sequence"/>
</dbReference>
<feature type="domain" description="YjeF C-terminal" evidence="6">
    <location>
        <begin position="1"/>
        <end position="82"/>
    </location>
</feature>
<evidence type="ECO:0000256" key="3">
    <source>
        <dbReference type="ARBA" id="ARBA00022857"/>
    </source>
</evidence>
<dbReference type="EMBL" id="LIZX01000137">
    <property type="protein sequence ID" value="KPJ65083.1"/>
    <property type="molecule type" value="Genomic_DNA"/>
</dbReference>
<proteinExistence type="predicted"/>
<dbReference type="GO" id="GO:0052855">
    <property type="term" value="F:ADP-dependent NAD(P)H-hydrate dehydratase activity"/>
    <property type="evidence" value="ECO:0007669"/>
    <property type="project" value="TreeGrafter"/>
</dbReference>
<reference evidence="7 8" key="1">
    <citation type="journal article" date="2015" name="Microbiome">
        <title>Genomic resolution of linkages in carbon, nitrogen, and sulfur cycling among widespread estuary sediment bacteria.</title>
        <authorList>
            <person name="Baker B.J."/>
            <person name="Lazar C.S."/>
            <person name="Teske A.P."/>
            <person name="Dick G.J."/>
        </authorList>
    </citation>
    <scope>NUCLEOTIDE SEQUENCE [LARGE SCALE GENOMIC DNA]</scope>
    <source>
        <strain evidence="7">DG_54_3</strain>
    </source>
</reference>
<dbReference type="InterPro" id="IPR017953">
    <property type="entry name" value="Carbohydrate_kinase_pred_CS"/>
</dbReference>
<evidence type="ECO:0000256" key="5">
    <source>
        <dbReference type="ARBA" id="ARBA00023239"/>
    </source>
</evidence>
<evidence type="ECO:0000256" key="4">
    <source>
        <dbReference type="ARBA" id="ARBA00023027"/>
    </source>
</evidence>
<dbReference type="GO" id="GO:0005524">
    <property type="term" value="F:ATP binding"/>
    <property type="evidence" value="ECO:0007669"/>
    <property type="project" value="UniProtKB-KW"/>
</dbReference>
<name>A0A0S7XSB5_UNCSA</name>
<dbReference type="PANTHER" id="PTHR12592">
    <property type="entry name" value="ATP-DEPENDENT (S)-NAD(P)H-HYDRATE DEHYDRATASE FAMILY MEMBER"/>
    <property type="match status" value="1"/>
</dbReference>